<accession>A0A533I080</accession>
<dbReference type="Proteomes" id="UP000315344">
    <property type="component" value="Unassembled WGS sequence"/>
</dbReference>
<dbReference type="AlphaFoldDB" id="A0A533I080"/>
<sequence length="65" mass="6831">MSYKSDNGSAGERQKIVIGGNFICADPVPEFGSDVLYGQSAVKTPVFDNGITNLAGLPDVAKVRD</sequence>
<comment type="caution">
    <text evidence="1">The sequence shown here is derived from an EMBL/GenBank/DDBJ whole genome shotgun (WGS) entry which is preliminary data.</text>
</comment>
<evidence type="ECO:0000313" key="1">
    <source>
        <dbReference type="EMBL" id="TKW63208.1"/>
    </source>
</evidence>
<gene>
    <name evidence="1" type="ORF">DI616_19840</name>
</gene>
<organism evidence="1 2">
    <name type="scientific">Paracoccus denitrificans</name>
    <dbReference type="NCBI Taxonomy" id="266"/>
    <lineage>
        <taxon>Bacteria</taxon>
        <taxon>Pseudomonadati</taxon>
        <taxon>Pseudomonadota</taxon>
        <taxon>Alphaproteobacteria</taxon>
        <taxon>Rhodobacterales</taxon>
        <taxon>Paracoccaceae</taxon>
        <taxon>Paracoccus</taxon>
    </lineage>
</organism>
<proteinExistence type="predicted"/>
<evidence type="ECO:0000313" key="2">
    <source>
        <dbReference type="Proteomes" id="UP000315344"/>
    </source>
</evidence>
<name>A0A533I080_PARDE</name>
<protein>
    <submittedName>
        <fullName evidence="1">Uncharacterized protein</fullName>
    </submittedName>
</protein>
<reference evidence="1 2" key="1">
    <citation type="journal article" date="2017" name="Nat. Commun.">
        <title>In situ click chemistry generation of cyclooxygenase-2 inhibitors.</title>
        <authorList>
            <person name="Bhardwaj A."/>
            <person name="Kaur J."/>
            <person name="Wuest M."/>
            <person name="Wuest F."/>
        </authorList>
    </citation>
    <scope>NUCLEOTIDE SEQUENCE [LARGE SCALE GENOMIC DNA]</scope>
    <source>
        <strain evidence="1">S2_012_000_R3_94</strain>
    </source>
</reference>
<dbReference type="EMBL" id="VAFL01000037">
    <property type="protein sequence ID" value="TKW63208.1"/>
    <property type="molecule type" value="Genomic_DNA"/>
</dbReference>